<dbReference type="Gramene" id="RZC55875">
    <property type="protein sequence ID" value="RZC55875"/>
    <property type="gene ID" value="C5167_014722"/>
</dbReference>
<evidence type="ECO:0000313" key="2">
    <source>
        <dbReference type="Proteomes" id="UP000316621"/>
    </source>
</evidence>
<protein>
    <submittedName>
        <fullName evidence="1">Uncharacterized protein</fullName>
    </submittedName>
</protein>
<sequence>MNYKKDQFEFQTILSSHLLEEEEAAAWIFKRFQGFDCCNLSFVDWWIQRLKEGVLERGDAERCASTSRTLPPRHLNSIK</sequence>
<accession>A0A4Y7J8C7</accession>
<reference evidence="1 2" key="1">
    <citation type="journal article" date="2018" name="Science">
        <title>The opium poppy genome and morphinan production.</title>
        <authorList>
            <person name="Guo L."/>
            <person name="Winzer T."/>
            <person name="Yang X."/>
            <person name="Li Y."/>
            <person name="Ning Z."/>
            <person name="He Z."/>
            <person name="Teodor R."/>
            <person name="Lu Y."/>
            <person name="Bowser T.A."/>
            <person name="Graham I.A."/>
            <person name="Ye K."/>
        </authorList>
    </citation>
    <scope>NUCLEOTIDE SEQUENCE [LARGE SCALE GENOMIC DNA]</scope>
    <source>
        <strain evidence="2">cv. HN1</strain>
        <tissue evidence="1">Leaves</tissue>
    </source>
</reference>
<organism evidence="1 2">
    <name type="scientific">Papaver somniferum</name>
    <name type="common">Opium poppy</name>
    <dbReference type="NCBI Taxonomy" id="3469"/>
    <lineage>
        <taxon>Eukaryota</taxon>
        <taxon>Viridiplantae</taxon>
        <taxon>Streptophyta</taxon>
        <taxon>Embryophyta</taxon>
        <taxon>Tracheophyta</taxon>
        <taxon>Spermatophyta</taxon>
        <taxon>Magnoliopsida</taxon>
        <taxon>Ranunculales</taxon>
        <taxon>Papaveraceae</taxon>
        <taxon>Papaveroideae</taxon>
        <taxon>Papaver</taxon>
    </lineage>
</organism>
<dbReference type="EMBL" id="CM010717">
    <property type="protein sequence ID" value="RZC55875.1"/>
    <property type="molecule type" value="Genomic_DNA"/>
</dbReference>
<gene>
    <name evidence="1" type="ORF">C5167_014722</name>
</gene>
<keyword evidence="2" id="KW-1185">Reference proteome</keyword>
<name>A0A4Y7J8C7_PAPSO</name>
<dbReference type="Proteomes" id="UP000316621">
    <property type="component" value="Chromosome 3"/>
</dbReference>
<dbReference type="AlphaFoldDB" id="A0A4Y7J8C7"/>
<evidence type="ECO:0000313" key="1">
    <source>
        <dbReference type="EMBL" id="RZC55875.1"/>
    </source>
</evidence>
<proteinExistence type="predicted"/>